<sequence>MLKPASLLTLLLTAFLTACGGGGGGDSVVAGNDDSSSSGDTTTVDNGDGTTDDVTTSTDITNPLIGTGSGSSFVSGALNISSTSLSAGGTANITATIVDGDNGNAKVVSQQYGVVFTSICAESDPAKASFSREQVVTSSGEISVTYTAEGCSGTDVLSFKLYATNDGEIDLDSVLDAASGTITVQAPEVGAITFVENSEPAISISTIANPVLPVLSEVVFRVLDRTNNPIGGKEVTFALSNTPGGARLALGEGVTNEDGEVKAILQSGTTHGVTSVVATTLANDGVTEISTSSQPVSITTGLADQDSFSIALDTFNPGAFDVSGTEVSVTAFAADQFQNPVPDGTVINFTAESGAIESYCATEGGRCSVTWYSAGDRPGQHAAGLNRVNEVDQQTAGTVYGMTTIMAYTMGESGFTDQNNNGLFDANEPFVTYPEAFRDDDWDGAVDVGGTSSLPVEFFADFDYDGSYDAAPATYQGALCTDAAKGLSHCGSLMNVRANIRLMQSTATVAPTIRFFEQSGTVVVNGVTVPAYTENTPTLAGSGTFYVVLQDANGNIPASGTIMGASGDGYKITGTSGPVPNSIGILDPTGAQGLPSFGAFYTVNYSAETSPISIEVTATSGDSVNSYELN</sequence>
<comment type="caution">
    <text evidence="3">The sequence shown here is derived from an EMBL/GenBank/DDBJ whole genome shotgun (WGS) entry which is preliminary data.</text>
</comment>
<dbReference type="RefSeq" id="WP_225672003.1">
    <property type="nucleotide sequence ID" value="NZ_JAEDAH010000016.1"/>
</dbReference>
<protein>
    <submittedName>
        <fullName evidence="3">Ig-like domain-containing protein</fullName>
    </submittedName>
</protein>
<dbReference type="InterPro" id="IPR008964">
    <property type="entry name" value="Invasin/intimin_cell_adhesion"/>
</dbReference>
<evidence type="ECO:0000256" key="1">
    <source>
        <dbReference type="SAM" id="MobiDB-lite"/>
    </source>
</evidence>
<evidence type="ECO:0000256" key="2">
    <source>
        <dbReference type="SAM" id="SignalP"/>
    </source>
</evidence>
<dbReference type="PROSITE" id="PS51257">
    <property type="entry name" value="PROKAR_LIPOPROTEIN"/>
    <property type="match status" value="1"/>
</dbReference>
<organism evidence="3 4">
    <name type="scientific">Thalassolituus marinus</name>
    <dbReference type="NCBI Taxonomy" id="671053"/>
    <lineage>
        <taxon>Bacteria</taxon>
        <taxon>Pseudomonadati</taxon>
        <taxon>Pseudomonadota</taxon>
        <taxon>Gammaproteobacteria</taxon>
        <taxon>Oceanospirillales</taxon>
        <taxon>Oceanospirillaceae</taxon>
        <taxon>Thalassolituus</taxon>
    </lineage>
</organism>
<keyword evidence="4" id="KW-1185">Reference proteome</keyword>
<evidence type="ECO:0000313" key="4">
    <source>
        <dbReference type="Proteomes" id="UP000714380"/>
    </source>
</evidence>
<dbReference type="InterPro" id="IPR013783">
    <property type="entry name" value="Ig-like_fold"/>
</dbReference>
<feature type="chain" id="PRO_5046819378" evidence="2">
    <location>
        <begin position="21"/>
        <end position="630"/>
    </location>
</feature>
<feature type="region of interest" description="Disordered" evidence="1">
    <location>
        <begin position="29"/>
        <end position="63"/>
    </location>
</feature>
<gene>
    <name evidence="3" type="ORF">I9W95_03780</name>
</gene>
<keyword evidence="2" id="KW-0732">Signal</keyword>
<accession>A0ABS7ZM10</accession>
<name>A0ABS7ZM10_9GAMM</name>
<proteinExistence type="predicted"/>
<dbReference type="EMBL" id="JAEDAH010000016">
    <property type="protein sequence ID" value="MCA6062722.1"/>
    <property type="molecule type" value="Genomic_DNA"/>
</dbReference>
<feature type="signal peptide" evidence="2">
    <location>
        <begin position="1"/>
        <end position="20"/>
    </location>
</feature>
<dbReference type="Proteomes" id="UP000714380">
    <property type="component" value="Unassembled WGS sequence"/>
</dbReference>
<dbReference type="SUPFAM" id="SSF49373">
    <property type="entry name" value="Invasin/intimin cell-adhesion fragments"/>
    <property type="match status" value="1"/>
</dbReference>
<feature type="compositionally biased region" description="Low complexity" evidence="1">
    <location>
        <begin position="29"/>
        <end position="59"/>
    </location>
</feature>
<dbReference type="Gene3D" id="2.60.40.10">
    <property type="entry name" value="Immunoglobulins"/>
    <property type="match status" value="2"/>
</dbReference>
<reference evidence="3 4" key="1">
    <citation type="submission" date="2020-12" db="EMBL/GenBank/DDBJ databases">
        <title>Novel Thalassolituus-related marine hydrocarbonoclastic bacteria mediated algae-derived hydrocarbons mineralization in twilight zone of the northern South China Sea.</title>
        <authorList>
            <person name="Dong C."/>
        </authorList>
    </citation>
    <scope>NUCLEOTIDE SEQUENCE [LARGE SCALE GENOMIC DNA]</scope>
    <source>
        <strain evidence="3 4">IMCC1826</strain>
    </source>
</reference>
<evidence type="ECO:0000313" key="3">
    <source>
        <dbReference type="EMBL" id="MCA6062722.1"/>
    </source>
</evidence>